<protein>
    <submittedName>
        <fullName evidence="2">Uncharacterized protein</fullName>
    </submittedName>
</protein>
<feature type="region of interest" description="Disordered" evidence="1">
    <location>
        <begin position="305"/>
        <end position="371"/>
    </location>
</feature>
<feature type="compositionally biased region" description="Polar residues" evidence="1">
    <location>
        <begin position="346"/>
        <end position="371"/>
    </location>
</feature>
<proteinExistence type="predicted"/>
<organism evidence="2 3">
    <name type="scientific">Cyclostephanos tholiformis</name>
    <dbReference type="NCBI Taxonomy" id="382380"/>
    <lineage>
        <taxon>Eukaryota</taxon>
        <taxon>Sar</taxon>
        <taxon>Stramenopiles</taxon>
        <taxon>Ochrophyta</taxon>
        <taxon>Bacillariophyta</taxon>
        <taxon>Coscinodiscophyceae</taxon>
        <taxon>Thalassiosirophycidae</taxon>
        <taxon>Stephanodiscales</taxon>
        <taxon>Stephanodiscaceae</taxon>
        <taxon>Cyclostephanos</taxon>
    </lineage>
</organism>
<gene>
    <name evidence="2" type="ORF">ACHAXA_000789</name>
</gene>
<reference evidence="2 3" key="1">
    <citation type="submission" date="2024-10" db="EMBL/GenBank/DDBJ databases">
        <title>Updated reference genomes for cyclostephanoid diatoms.</title>
        <authorList>
            <person name="Roberts W.R."/>
            <person name="Alverson A.J."/>
        </authorList>
    </citation>
    <scope>NUCLEOTIDE SEQUENCE [LARGE SCALE GENOMIC DNA]</scope>
    <source>
        <strain evidence="2 3">AJA228-03</strain>
    </source>
</reference>
<evidence type="ECO:0000313" key="2">
    <source>
        <dbReference type="EMBL" id="KAL3808391.1"/>
    </source>
</evidence>
<dbReference type="AlphaFoldDB" id="A0ABD3RDK7"/>
<evidence type="ECO:0000256" key="1">
    <source>
        <dbReference type="SAM" id="MobiDB-lite"/>
    </source>
</evidence>
<dbReference type="Proteomes" id="UP001530377">
    <property type="component" value="Unassembled WGS sequence"/>
</dbReference>
<dbReference type="EMBL" id="JALLPB020000515">
    <property type="protein sequence ID" value="KAL3808391.1"/>
    <property type="molecule type" value="Genomic_DNA"/>
</dbReference>
<name>A0ABD3RDK7_9STRA</name>
<evidence type="ECO:0000313" key="3">
    <source>
        <dbReference type="Proteomes" id="UP001530377"/>
    </source>
</evidence>
<feature type="compositionally biased region" description="Polar residues" evidence="1">
    <location>
        <begin position="308"/>
        <end position="334"/>
    </location>
</feature>
<sequence length="371" mass="40744">MVHPAIAAVREKSIDLVPHTAYQVDFAAVNCGKLVGSSKRNIRFKFGYTNIDALSNGKRGNDCRGAEHEVIVDWSLSSGKQAIVFDAQEVFFDVGSSTQSKIKHSWKDPLGHILEVKIHAANMSTKSNPDPDWRQYDLFIDGVSFFRMPKIFEIGVGLKEAYKLSPSRIHDDSRYSPRNEQSVPAMNFVPEKTKTHEPDPPAVADLLSFDDLDAQSAFPLAHPQAPVQNNFQYAPTQATIQFNNQYDVNNSYATAQEAPTPVQKSYHDPPSNPFSSPTNPFENPLVSYASPTTNTGAIHAPAPAQMSYEPSSNPFSVPTNPFENSKASHVSPTASPEMAQYPPATYQASSPYNVPSNAIPSASYQPQTKIV</sequence>
<comment type="caution">
    <text evidence="2">The sequence shown here is derived from an EMBL/GenBank/DDBJ whole genome shotgun (WGS) entry which is preliminary data.</text>
</comment>
<accession>A0ABD3RDK7</accession>
<keyword evidence="3" id="KW-1185">Reference proteome</keyword>